<reference evidence="3 4" key="1">
    <citation type="submission" date="2018-02" db="EMBL/GenBank/DDBJ databases">
        <title>Comparative genomes isolates from brazilian mangrove.</title>
        <authorList>
            <person name="Araujo J.E."/>
            <person name="Taketani R.G."/>
            <person name="Silva M.C.P."/>
            <person name="Loureco M.V."/>
            <person name="Andreote F.D."/>
        </authorList>
    </citation>
    <scope>NUCLEOTIDE SEQUENCE [LARGE SCALE GENOMIC DNA]</scope>
    <source>
        <strain evidence="3 4">HEX-2 MGV</strain>
    </source>
</reference>
<evidence type="ECO:0000256" key="1">
    <source>
        <dbReference type="SAM" id="Phobius"/>
    </source>
</evidence>
<sequence>MERTFRPPTNFRLTSLSPEEQEEIDQLCEEFQNAWDPVHPPRLTWFLERYAGQAREVLIDELLLAEFYHRKKELLECQCAVEFVLDQYPEAKLEILASMHRIAHHKPDGLPGDIVKQLLDPFHVISPTLNNFPYKEGRDCNPHLISYIAHEKTASREVIVSILHHRNELTIKHVAAKARILKTIKHAALAEIIAIEICCNSVIVIQESVADSTLASAYSHHSEEATKASFLIECIARALHLLHSRHIFHGNIGPKSISIEESTEQPYLLDCLSLRAFQATELQSMGSTFELSGDLTCPPTTACHGLRNDIHALGATLYWLLAERRSGGDALSRLMNNPRIDRELVRQVSEDLTVPPGLQNICLRATGNDPEVEYESAEKLADALHAWRNSTVPPQRHSMVWMSAIAVSFALLFALVIPFVLMTSEDAPSMPQNMSHRRLTDASLPALLGTDNNLKNLLAREGIETASISGEDFHVTIKVINPFLAPSPFQSRLRDGDLAIAEIEISDRLRDFAHTLEFRVENRPWRRPYIQGSGTNTRYWVPLSERDIKTDADLFVRLDSNSSLHNEGFVVGPFEYKTNLLSQVRSIQSDFLEQAKMTLINSNWIEKHSGTNWFLVRGSAIRERASVIHEFRVGTSKDDLVNIAPLRPLSRQGEFYERPQDNDFSDAFGRLIYTKLESFSATDELFVQVVFVDGMQTEIRRFASTPK</sequence>
<proteinExistence type="predicted"/>
<comment type="caution">
    <text evidence="3">The sequence shown here is derived from an EMBL/GenBank/DDBJ whole genome shotgun (WGS) entry which is preliminary data.</text>
</comment>
<dbReference type="InterPro" id="IPR011009">
    <property type="entry name" value="Kinase-like_dom_sf"/>
</dbReference>
<feature type="domain" description="Protein kinase" evidence="2">
    <location>
        <begin position="100"/>
        <end position="388"/>
    </location>
</feature>
<protein>
    <recommendedName>
        <fullName evidence="2">Protein kinase domain-containing protein</fullName>
    </recommendedName>
</protein>
<dbReference type="SUPFAM" id="SSF56112">
    <property type="entry name" value="Protein kinase-like (PK-like)"/>
    <property type="match status" value="1"/>
</dbReference>
<evidence type="ECO:0000259" key="2">
    <source>
        <dbReference type="PROSITE" id="PS50011"/>
    </source>
</evidence>
<organism evidence="3 4">
    <name type="scientific">Blastopirellula marina</name>
    <dbReference type="NCBI Taxonomy" id="124"/>
    <lineage>
        <taxon>Bacteria</taxon>
        <taxon>Pseudomonadati</taxon>
        <taxon>Planctomycetota</taxon>
        <taxon>Planctomycetia</taxon>
        <taxon>Pirellulales</taxon>
        <taxon>Pirellulaceae</taxon>
        <taxon>Blastopirellula</taxon>
    </lineage>
</organism>
<keyword evidence="1" id="KW-0472">Membrane</keyword>
<dbReference type="Gene3D" id="1.10.510.10">
    <property type="entry name" value="Transferase(Phosphotransferase) domain 1"/>
    <property type="match status" value="1"/>
</dbReference>
<accession>A0A2S8G9B5</accession>
<keyword evidence="1" id="KW-1133">Transmembrane helix</keyword>
<evidence type="ECO:0000313" key="4">
    <source>
        <dbReference type="Proteomes" id="UP000240009"/>
    </source>
</evidence>
<dbReference type="Proteomes" id="UP000240009">
    <property type="component" value="Unassembled WGS sequence"/>
</dbReference>
<evidence type="ECO:0000313" key="3">
    <source>
        <dbReference type="EMBL" id="PQO41017.1"/>
    </source>
</evidence>
<dbReference type="GO" id="GO:0004672">
    <property type="term" value="F:protein kinase activity"/>
    <property type="evidence" value="ECO:0007669"/>
    <property type="project" value="InterPro"/>
</dbReference>
<dbReference type="AlphaFoldDB" id="A0A2S8G9B5"/>
<name>A0A2S8G9B5_9BACT</name>
<feature type="transmembrane region" description="Helical" evidence="1">
    <location>
        <begin position="399"/>
        <end position="421"/>
    </location>
</feature>
<dbReference type="GO" id="GO:0005524">
    <property type="term" value="F:ATP binding"/>
    <property type="evidence" value="ECO:0007669"/>
    <property type="project" value="InterPro"/>
</dbReference>
<dbReference type="RefSeq" id="WP_105349680.1">
    <property type="nucleotide sequence ID" value="NZ_PUIA01000004.1"/>
</dbReference>
<keyword evidence="1" id="KW-0812">Transmembrane</keyword>
<gene>
    <name evidence="3" type="ORF">C5Y96_00925</name>
</gene>
<dbReference type="PROSITE" id="PS50011">
    <property type="entry name" value="PROTEIN_KINASE_DOM"/>
    <property type="match status" value="1"/>
</dbReference>
<dbReference type="InterPro" id="IPR000719">
    <property type="entry name" value="Prot_kinase_dom"/>
</dbReference>
<dbReference type="EMBL" id="PUIA01000004">
    <property type="protein sequence ID" value="PQO41017.1"/>
    <property type="molecule type" value="Genomic_DNA"/>
</dbReference>